<proteinExistence type="predicted"/>
<accession>A0ACB8ZG71</accession>
<keyword evidence="2" id="KW-1185">Reference proteome</keyword>
<reference evidence="2" key="1">
    <citation type="journal article" date="2022" name="Mol. Ecol. Resour.">
        <title>The genomes of chicory, endive, great burdock and yacon provide insights into Asteraceae palaeo-polyploidization history and plant inulin production.</title>
        <authorList>
            <person name="Fan W."/>
            <person name="Wang S."/>
            <person name="Wang H."/>
            <person name="Wang A."/>
            <person name="Jiang F."/>
            <person name="Liu H."/>
            <person name="Zhao H."/>
            <person name="Xu D."/>
            <person name="Zhang Y."/>
        </authorList>
    </citation>
    <scope>NUCLEOTIDE SEQUENCE [LARGE SCALE GENOMIC DNA]</scope>
    <source>
        <strain evidence="2">cv. Yunnan</strain>
    </source>
</reference>
<evidence type="ECO:0000313" key="2">
    <source>
        <dbReference type="Proteomes" id="UP001056120"/>
    </source>
</evidence>
<organism evidence="1 2">
    <name type="scientific">Smallanthus sonchifolius</name>
    <dbReference type="NCBI Taxonomy" id="185202"/>
    <lineage>
        <taxon>Eukaryota</taxon>
        <taxon>Viridiplantae</taxon>
        <taxon>Streptophyta</taxon>
        <taxon>Embryophyta</taxon>
        <taxon>Tracheophyta</taxon>
        <taxon>Spermatophyta</taxon>
        <taxon>Magnoliopsida</taxon>
        <taxon>eudicotyledons</taxon>
        <taxon>Gunneridae</taxon>
        <taxon>Pentapetalae</taxon>
        <taxon>asterids</taxon>
        <taxon>campanulids</taxon>
        <taxon>Asterales</taxon>
        <taxon>Asteraceae</taxon>
        <taxon>Asteroideae</taxon>
        <taxon>Heliantheae alliance</taxon>
        <taxon>Millerieae</taxon>
        <taxon>Smallanthus</taxon>
    </lineage>
</organism>
<name>A0ACB8ZG71_9ASTR</name>
<reference evidence="1 2" key="2">
    <citation type="journal article" date="2022" name="Mol. Ecol. Resour.">
        <title>The genomes of chicory, endive, great burdock and yacon provide insights into Asteraceae paleo-polyploidization history and plant inulin production.</title>
        <authorList>
            <person name="Fan W."/>
            <person name="Wang S."/>
            <person name="Wang H."/>
            <person name="Wang A."/>
            <person name="Jiang F."/>
            <person name="Liu H."/>
            <person name="Zhao H."/>
            <person name="Xu D."/>
            <person name="Zhang Y."/>
        </authorList>
    </citation>
    <scope>NUCLEOTIDE SEQUENCE [LARGE SCALE GENOMIC DNA]</scope>
    <source>
        <strain evidence="2">cv. Yunnan</strain>
        <tissue evidence="1">Leaves</tissue>
    </source>
</reference>
<comment type="caution">
    <text evidence="1">The sequence shown here is derived from an EMBL/GenBank/DDBJ whole genome shotgun (WGS) entry which is preliminary data.</text>
</comment>
<protein>
    <submittedName>
        <fullName evidence="1">Uncharacterized protein</fullName>
    </submittedName>
</protein>
<evidence type="ECO:0000313" key="1">
    <source>
        <dbReference type="EMBL" id="KAI3696309.1"/>
    </source>
</evidence>
<dbReference type="EMBL" id="CM042043">
    <property type="protein sequence ID" value="KAI3696309.1"/>
    <property type="molecule type" value="Genomic_DNA"/>
</dbReference>
<dbReference type="Proteomes" id="UP001056120">
    <property type="component" value="Linkage Group LG26"/>
</dbReference>
<sequence length="107" mass="12245">MMSEEVAAKYMVGGAVAIHSQVRKIKQELEKTMHLGPEHPETRPVLPKFFKQAEHSHSPLGVTNENCSHCFRCKDFNIRFVLASLTPYNNEKPIKISKKITLKKIKE</sequence>
<gene>
    <name evidence="1" type="ORF">L1987_79321</name>
</gene>